<keyword evidence="2" id="KW-1133">Transmembrane helix</keyword>
<evidence type="ECO:0000256" key="3">
    <source>
        <dbReference type="SAM" id="SignalP"/>
    </source>
</evidence>
<organism evidence="4 5">
    <name type="scientific">Friedmanniomyces endolithicus</name>
    <dbReference type="NCBI Taxonomy" id="329885"/>
    <lineage>
        <taxon>Eukaryota</taxon>
        <taxon>Fungi</taxon>
        <taxon>Dikarya</taxon>
        <taxon>Ascomycota</taxon>
        <taxon>Pezizomycotina</taxon>
        <taxon>Dothideomycetes</taxon>
        <taxon>Dothideomycetidae</taxon>
        <taxon>Mycosphaerellales</taxon>
        <taxon>Teratosphaeriaceae</taxon>
        <taxon>Friedmanniomyces</taxon>
    </lineage>
</organism>
<dbReference type="Proteomes" id="UP000310066">
    <property type="component" value="Unassembled WGS sequence"/>
</dbReference>
<dbReference type="AlphaFoldDB" id="A0A4U0UQ68"/>
<evidence type="ECO:0000313" key="4">
    <source>
        <dbReference type="EMBL" id="TKA38091.1"/>
    </source>
</evidence>
<feature type="compositionally biased region" description="Polar residues" evidence="1">
    <location>
        <begin position="495"/>
        <end position="510"/>
    </location>
</feature>
<feature type="compositionally biased region" description="Acidic residues" evidence="1">
    <location>
        <begin position="572"/>
        <end position="583"/>
    </location>
</feature>
<evidence type="ECO:0000256" key="1">
    <source>
        <dbReference type="SAM" id="MobiDB-lite"/>
    </source>
</evidence>
<name>A0A4U0UQ68_9PEZI</name>
<feature type="compositionally biased region" description="Basic residues" evidence="1">
    <location>
        <begin position="547"/>
        <end position="562"/>
    </location>
</feature>
<feature type="chain" id="PRO_5021025920" evidence="3">
    <location>
        <begin position="23"/>
        <end position="632"/>
    </location>
</feature>
<comment type="caution">
    <text evidence="4">The sequence shown here is derived from an EMBL/GenBank/DDBJ whole genome shotgun (WGS) entry which is preliminary data.</text>
</comment>
<feature type="signal peptide" evidence="3">
    <location>
        <begin position="1"/>
        <end position="22"/>
    </location>
</feature>
<reference evidence="4 5" key="1">
    <citation type="submission" date="2017-03" db="EMBL/GenBank/DDBJ databases">
        <title>Genomes of endolithic fungi from Antarctica.</title>
        <authorList>
            <person name="Coleine C."/>
            <person name="Masonjones S."/>
            <person name="Stajich J.E."/>
        </authorList>
    </citation>
    <scope>NUCLEOTIDE SEQUENCE [LARGE SCALE GENOMIC DNA]</scope>
    <source>
        <strain evidence="4 5">CCFEE 5311</strain>
    </source>
</reference>
<feature type="compositionally biased region" description="Polar residues" evidence="1">
    <location>
        <begin position="536"/>
        <end position="546"/>
    </location>
</feature>
<feature type="compositionally biased region" description="Basic and acidic residues" evidence="1">
    <location>
        <begin position="409"/>
        <end position="420"/>
    </location>
</feature>
<keyword evidence="2" id="KW-0812">Transmembrane</keyword>
<dbReference type="EMBL" id="NAJP01000047">
    <property type="protein sequence ID" value="TKA38091.1"/>
    <property type="molecule type" value="Genomic_DNA"/>
</dbReference>
<keyword evidence="2" id="KW-0472">Membrane</keyword>
<evidence type="ECO:0000313" key="5">
    <source>
        <dbReference type="Proteomes" id="UP000310066"/>
    </source>
</evidence>
<feature type="region of interest" description="Disordered" evidence="1">
    <location>
        <begin position="217"/>
        <end position="240"/>
    </location>
</feature>
<gene>
    <name evidence="4" type="ORF">B0A54_11105</name>
</gene>
<feature type="compositionally biased region" description="Low complexity" evidence="1">
    <location>
        <begin position="519"/>
        <end position="535"/>
    </location>
</feature>
<keyword evidence="3" id="KW-0732">Signal</keyword>
<feature type="region of interest" description="Disordered" evidence="1">
    <location>
        <begin position="345"/>
        <end position="632"/>
    </location>
</feature>
<dbReference type="OrthoDB" id="3901915at2759"/>
<proteinExistence type="predicted"/>
<evidence type="ECO:0000256" key="2">
    <source>
        <dbReference type="SAM" id="Phobius"/>
    </source>
</evidence>
<accession>A0A4U0UQ68</accession>
<feature type="transmembrane region" description="Helical" evidence="2">
    <location>
        <begin position="113"/>
        <end position="133"/>
    </location>
</feature>
<sequence>MDVFKAVIQIFLLLLTAPALETLTAWLHSSPRTISPPANSTFRSATPYTVSPPLPYSYGDSHTAGTTPSPLLFANAAVPRRCDILHGSCEVLVAEMPAVGPTPYGPAYDFSTVFVWFLVLAGLCALGSTLAALKQRCESLERKNDMLAAESLAVAVRNTGLLAVIDRQDRRQARQDLLYEHSVQQIVELEQTVSRAHAAQAVAISERGAARTRIGELEKQEARRSEEADGEVKRLEQQSREQCGKIATQQTEIAGLEADLTAETEKSGVVANELQVAKTAVRALQQKLGASQQECAEKETESQKLFINSKGLRARIEQLEGNQEASGALCQVQDAEHEGLNALHEDGQVEQRSSVGDAEIPDPWEWSRRSLADFSSSWKSASIDRESAPEASNEDSASVCSSAEVVITTHRDPSHAHEDTEVSIAAPRDPSPVREGLEDSIATPRDPSPTHEDAEVSIAAQRDPFPARENTEASIATPRDPSPPTIKQDPVHTAPQATFLPSNPPISTLSARVADFVPFGSSNSFSTSSTTFSSGPQASPAQGSSVKKTRRTQRGGRNRRKPKDAAAASAGEQDEVADGDGNGDDAPGPSSSTPSGTETSTPTANNNAQVPRLPGLLFWNPNGLMASRHAPH</sequence>
<feature type="compositionally biased region" description="Low complexity" evidence="1">
    <location>
        <begin position="584"/>
        <end position="603"/>
    </location>
</feature>
<protein>
    <submittedName>
        <fullName evidence="4">Uncharacterized protein</fullName>
    </submittedName>
</protein>